<reference evidence="2 3" key="1">
    <citation type="submission" date="2023-12" db="EMBL/GenBank/DDBJ databases">
        <title>Whole-genome sequencing of halo(alkali)philic microorganisms from hypersaline lakes.</title>
        <authorList>
            <person name="Sorokin D.Y."/>
            <person name="Merkel A.Y."/>
            <person name="Messina E."/>
            <person name="Yakimov M."/>
        </authorList>
    </citation>
    <scope>NUCLEOTIDE SEQUENCE [LARGE SCALE GENOMIC DNA]</scope>
    <source>
        <strain evidence="2 3">AB-CW1</strain>
    </source>
</reference>
<name>A0AAP6MJC0_9GAMM</name>
<dbReference type="AlphaFoldDB" id="A0AAP6MJC0"/>
<organism evidence="2 3">
    <name type="scientific">Natronospira elongata</name>
    <dbReference type="NCBI Taxonomy" id="3110268"/>
    <lineage>
        <taxon>Bacteria</taxon>
        <taxon>Pseudomonadati</taxon>
        <taxon>Pseudomonadota</taxon>
        <taxon>Gammaproteobacteria</taxon>
        <taxon>Natronospirales</taxon>
        <taxon>Natronospiraceae</taxon>
        <taxon>Natronospira</taxon>
    </lineage>
</organism>
<evidence type="ECO:0000256" key="1">
    <source>
        <dbReference type="SAM" id="Phobius"/>
    </source>
</evidence>
<sequence>MTLTDRELDHRLNALPREAVPPEGIWQAIERGIRRQSRHRVLSGLAVAASVLTLGLLVWLAPSPQSPEVEKQQWATLESASQALLQHSPAAIAEAFGGHSNPPGWETHRAAVLELEQAVAENPGDPLLLDLLIDARLREMQLMNRVEPEWRI</sequence>
<dbReference type="RefSeq" id="WP_346049634.1">
    <property type="nucleotide sequence ID" value="NZ_JAYGII010000002.1"/>
</dbReference>
<evidence type="ECO:0000313" key="2">
    <source>
        <dbReference type="EMBL" id="MEA5444434.1"/>
    </source>
</evidence>
<protein>
    <submittedName>
        <fullName evidence="2">Uncharacterized protein</fullName>
    </submittedName>
</protein>
<feature type="transmembrane region" description="Helical" evidence="1">
    <location>
        <begin position="41"/>
        <end position="61"/>
    </location>
</feature>
<accession>A0AAP6MJC0</accession>
<keyword evidence="1" id="KW-1133">Transmembrane helix</keyword>
<keyword evidence="3" id="KW-1185">Reference proteome</keyword>
<dbReference type="EMBL" id="JAYGII010000002">
    <property type="protein sequence ID" value="MEA5444434.1"/>
    <property type="molecule type" value="Genomic_DNA"/>
</dbReference>
<proteinExistence type="predicted"/>
<comment type="caution">
    <text evidence="2">The sequence shown here is derived from an EMBL/GenBank/DDBJ whole genome shotgun (WGS) entry which is preliminary data.</text>
</comment>
<gene>
    <name evidence="2" type="ORF">VCB98_01200</name>
</gene>
<dbReference type="Proteomes" id="UP001302316">
    <property type="component" value="Unassembled WGS sequence"/>
</dbReference>
<keyword evidence="1" id="KW-0812">Transmembrane</keyword>
<evidence type="ECO:0000313" key="3">
    <source>
        <dbReference type="Proteomes" id="UP001302316"/>
    </source>
</evidence>
<keyword evidence="1" id="KW-0472">Membrane</keyword>